<reference evidence="1 2" key="1">
    <citation type="submission" date="2015-09" db="EMBL/GenBank/DDBJ databases">
        <title>Aphanizomenon flos-aquae WA102.</title>
        <authorList>
            <person name="Driscoll C."/>
        </authorList>
    </citation>
    <scope>NUCLEOTIDE SEQUENCE [LARGE SCALE GENOMIC DNA]</scope>
    <source>
        <strain evidence="1">WA102</strain>
    </source>
</reference>
<sequence>MTLIFSNSGLKRYFTRGIYAACEQVNLVSTPFESVSDDLLAWLGTQVNEGEAVSQVVIEDGGKVETTKKVKGEEPIQTFRQALNAAVSVTAQEGQRTFAISSETLPNDLRDGLIAAWEYISGLE</sequence>
<gene>
    <name evidence="1" type="ORF">AN484_06600</name>
</gene>
<protein>
    <submittedName>
        <fullName evidence="1">Uncharacterized protein</fullName>
    </submittedName>
</protein>
<evidence type="ECO:0000313" key="2">
    <source>
        <dbReference type="Proteomes" id="UP000092093"/>
    </source>
</evidence>
<proteinExistence type="predicted"/>
<organism evidence="1 2">
    <name type="scientific">Aphanizomenon flos-aquae WA102</name>
    <dbReference type="NCBI Taxonomy" id="1710896"/>
    <lineage>
        <taxon>Bacteria</taxon>
        <taxon>Bacillati</taxon>
        <taxon>Cyanobacteriota</taxon>
        <taxon>Cyanophyceae</taxon>
        <taxon>Nostocales</taxon>
        <taxon>Aphanizomenonaceae</taxon>
        <taxon>Aphanizomenon</taxon>
    </lineage>
</organism>
<accession>A0A1B7X5B2</accession>
<name>A0A1B7X5B2_APHFL</name>
<comment type="caution">
    <text evidence="1">The sequence shown here is derived from an EMBL/GenBank/DDBJ whole genome shotgun (WGS) entry which is preliminary data.</text>
</comment>
<dbReference type="AlphaFoldDB" id="A0A1B7X5B2"/>
<dbReference type="EMBL" id="LJOW01000020">
    <property type="protein sequence ID" value="OBQ44552.1"/>
    <property type="molecule type" value="Genomic_DNA"/>
</dbReference>
<evidence type="ECO:0000313" key="1">
    <source>
        <dbReference type="EMBL" id="OBQ44552.1"/>
    </source>
</evidence>
<dbReference type="Proteomes" id="UP000092093">
    <property type="component" value="Unassembled WGS sequence"/>
</dbReference>